<dbReference type="EMBL" id="KZ774191">
    <property type="protein sequence ID" value="PTQ26404.1"/>
    <property type="molecule type" value="Genomic_DNA"/>
</dbReference>
<keyword evidence="3" id="KW-1185">Reference proteome</keyword>
<reference evidence="3" key="1">
    <citation type="journal article" date="2017" name="Cell">
        <title>Insights into land plant evolution garnered from the Marchantia polymorpha genome.</title>
        <authorList>
            <person name="Bowman J.L."/>
            <person name="Kohchi T."/>
            <person name="Yamato K.T."/>
            <person name="Jenkins J."/>
            <person name="Shu S."/>
            <person name="Ishizaki K."/>
            <person name="Yamaoka S."/>
            <person name="Nishihama R."/>
            <person name="Nakamura Y."/>
            <person name="Berger F."/>
            <person name="Adam C."/>
            <person name="Aki S.S."/>
            <person name="Althoff F."/>
            <person name="Araki T."/>
            <person name="Arteaga-Vazquez M.A."/>
            <person name="Balasubrmanian S."/>
            <person name="Barry K."/>
            <person name="Bauer D."/>
            <person name="Boehm C.R."/>
            <person name="Briginshaw L."/>
            <person name="Caballero-Perez J."/>
            <person name="Catarino B."/>
            <person name="Chen F."/>
            <person name="Chiyoda S."/>
            <person name="Chovatia M."/>
            <person name="Davies K.M."/>
            <person name="Delmans M."/>
            <person name="Demura T."/>
            <person name="Dierschke T."/>
            <person name="Dolan L."/>
            <person name="Dorantes-Acosta A.E."/>
            <person name="Eklund D.M."/>
            <person name="Florent S.N."/>
            <person name="Flores-Sandoval E."/>
            <person name="Fujiyama A."/>
            <person name="Fukuzawa H."/>
            <person name="Galik B."/>
            <person name="Grimanelli D."/>
            <person name="Grimwood J."/>
            <person name="Grossniklaus U."/>
            <person name="Hamada T."/>
            <person name="Haseloff J."/>
            <person name="Hetherington A.J."/>
            <person name="Higo A."/>
            <person name="Hirakawa Y."/>
            <person name="Hundley H.N."/>
            <person name="Ikeda Y."/>
            <person name="Inoue K."/>
            <person name="Inoue S.I."/>
            <person name="Ishida S."/>
            <person name="Jia Q."/>
            <person name="Kakita M."/>
            <person name="Kanazawa T."/>
            <person name="Kawai Y."/>
            <person name="Kawashima T."/>
            <person name="Kennedy M."/>
            <person name="Kinose K."/>
            <person name="Kinoshita T."/>
            <person name="Kohara Y."/>
            <person name="Koide E."/>
            <person name="Komatsu K."/>
            <person name="Kopischke S."/>
            <person name="Kubo M."/>
            <person name="Kyozuka J."/>
            <person name="Lagercrantz U."/>
            <person name="Lin S.S."/>
            <person name="Lindquist E."/>
            <person name="Lipzen A.M."/>
            <person name="Lu C.W."/>
            <person name="De Luna E."/>
            <person name="Martienssen R.A."/>
            <person name="Minamino N."/>
            <person name="Mizutani M."/>
            <person name="Mizutani M."/>
            <person name="Mochizuki N."/>
            <person name="Monte I."/>
            <person name="Mosher R."/>
            <person name="Nagasaki H."/>
            <person name="Nakagami H."/>
            <person name="Naramoto S."/>
            <person name="Nishitani K."/>
            <person name="Ohtani M."/>
            <person name="Okamoto T."/>
            <person name="Okumura M."/>
            <person name="Phillips J."/>
            <person name="Pollak B."/>
            <person name="Reinders A."/>
            <person name="Rovekamp M."/>
            <person name="Sano R."/>
            <person name="Sawa S."/>
            <person name="Schmid M.W."/>
            <person name="Shirakawa M."/>
            <person name="Solano R."/>
            <person name="Spunde A."/>
            <person name="Suetsugu N."/>
            <person name="Sugano S."/>
            <person name="Sugiyama A."/>
            <person name="Sun R."/>
            <person name="Suzuki Y."/>
            <person name="Takenaka M."/>
            <person name="Takezawa D."/>
            <person name="Tomogane H."/>
            <person name="Tsuzuki M."/>
            <person name="Ueda T."/>
            <person name="Umeda M."/>
            <person name="Ward J.M."/>
            <person name="Watanabe Y."/>
            <person name="Yazaki K."/>
            <person name="Yokoyama R."/>
            <person name="Yoshitake Y."/>
            <person name="Yotsui I."/>
            <person name="Zachgo S."/>
            <person name="Schmutz J."/>
        </authorList>
    </citation>
    <scope>NUCLEOTIDE SEQUENCE [LARGE SCALE GENOMIC DNA]</scope>
    <source>
        <strain evidence="3">Tak-1</strain>
    </source>
</reference>
<feature type="region of interest" description="Disordered" evidence="1">
    <location>
        <begin position="106"/>
        <end position="146"/>
    </location>
</feature>
<protein>
    <submittedName>
        <fullName evidence="2">Uncharacterized protein</fullName>
    </submittedName>
</protein>
<gene>
    <name evidence="2" type="ORF">MARPO_1969s0001</name>
</gene>
<dbReference type="Proteomes" id="UP000244005">
    <property type="component" value="Unassembled WGS sequence"/>
</dbReference>
<feature type="compositionally biased region" description="Basic and acidic residues" evidence="1">
    <location>
        <begin position="135"/>
        <end position="146"/>
    </location>
</feature>
<organism evidence="2 3">
    <name type="scientific">Marchantia polymorpha</name>
    <name type="common">Common liverwort</name>
    <name type="synonym">Marchantia aquatica</name>
    <dbReference type="NCBI Taxonomy" id="3197"/>
    <lineage>
        <taxon>Eukaryota</taxon>
        <taxon>Viridiplantae</taxon>
        <taxon>Streptophyta</taxon>
        <taxon>Embryophyta</taxon>
        <taxon>Marchantiophyta</taxon>
        <taxon>Marchantiopsida</taxon>
        <taxon>Marchantiidae</taxon>
        <taxon>Marchantiales</taxon>
        <taxon>Marchantiaceae</taxon>
        <taxon>Marchantia</taxon>
    </lineage>
</organism>
<proteinExistence type="predicted"/>
<feature type="region of interest" description="Disordered" evidence="1">
    <location>
        <begin position="23"/>
        <end position="47"/>
    </location>
</feature>
<accession>A0A2R6VXS0</accession>
<name>A0A2R6VXS0_MARPO</name>
<dbReference type="AlphaFoldDB" id="A0A2R6VXS0"/>
<evidence type="ECO:0000256" key="1">
    <source>
        <dbReference type="SAM" id="MobiDB-lite"/>
    </source>
</evidence>
<sequence>MRMLRNREEVEEPGRIVHMKTLRPREESETSITTVSSRRSDSGGKSNKIKLVLSNVDDKFTLLDFMYSGKQGGGRGADLLLPGMLCLCLCLSLSELFIQSTHNKSSMSISPQLPAASRIESADKRSRSGWVGKGWVEKGREHAGQT</sequence>
<evidence type="ECO:0000313" key="3">
    <source>
        <dbReference type="Proteomes" id="UP000244005"/>
    </source>
</evidence>
<evidence type="ECO:0000313" key="2">
    <source>
        <dbReference type="EMBL" id="PTQ26404.1"/>
    </source>
</evidence>